<comment type="caution">
    <text evidence="11">The sequence shown here is derived from an EMBL/GenBank/DDBJ whole genome shotgun (WGS) entry which is preliminary data.</text>
</comment>
<dbReference type="InterPro" id="IPR010112">
    <property type="entry name" value="TrpE-G_bact"/>
</dbReference>
<accession>A0A9W6ZZ51</accession>
<organism evidence="11 12">
    <name type="scientific">Triparma strigata</name>
    <dbReference type="NCBI Taxonomy" id="1606541"/>
    <lineage>
        <taxon>Eukaryota</taxon>
        <taxon>Sar</taxon>
        <taxon>Stramenopiles</taxon>
        <taxon>Ochrophyta</taxon>
        <taxon>Bolidophyceae</taxon>
        <taxon>Parmales</taxon>
        <taxon>Triparmaceae</taxon>
        <taxon>Triparma</taxon>
    </lineage>
</organism>
<dbReference type="NCBIfam" id="TIGR00566">
    <property type="entry name" value="trpG_papA"/>
    <property type="match status" value="1"/>
</dbReference>
<evidence type="ECO:0000256" key="6">
    <source>
        <dbReference type="ARBA" id="ARBA00031904"/>
    </source>
</evidence>
<evidence type="ECO:0000313" key="11">
    <source>
        <dbReference type="EMBL" id="GMH62571.1"/>
    </source>
</evidence>
<keyword evidence="12" id="KW-1185">Reference proteome</keyword>
<dbReference type="Pfam" id="PF00117">
    <property type="entry name" value="GATase"/>
    <property type="match status" value="1"/>
</dbReference>
<dbReference type="InterPro" id="IPR005801">
    <property type="entry name" value="ADC_synthase"/>
</dbReference>
<dbReference type="CDD" id="cd01743">
    <property type="entry name" value="GATase1_Anthranilate_Synthase"/>
    <property type="match status" value="1"/>
</dbReference>
<dbReference type="GO" id="GO:0000162">
    <property type="term" value="P:L-tryptophan biosynthetic process"/>
    <property type="evidence" value="ECO:0007669"/>
    <property type="project" value="InterPro"/>
</dbReference>
<dbReference type="GO" id="GO:0004049">
    <property type="term" value="F:anthranilate synthase activity"/>
    <property type="evidence" value="ECO:0007669"/>
    <property type="project" value="InterPro"/>
</dbReference>
<evidence type="ECO:0000259" key="10">
    <source>
        <dbReference type="Pfam" id="PF04715"/>
    </source>
</evidence>
<dbReference type="PRINTS" id="PR00097">
    <property type="entry name" value="ANTSNTHASEII"/>
</dbReference>
<dbReference type="InterPro" id="IPR006805">
    <property type="entry name" value="Anth_synth_I_N"/>
</dbReference>
<dbReference type="PRINTS" id="PR00096">
    <property type="entry name" value="GATASE"/>
</dbReference>
<evidence type="ECO:0000256" key="4">
    <source>
        <dbReference type="ARBA" id="ARBA00022962"/>
    </source>
</evidence>
<feature type="signal peptide" evidence="7">
    <location>
        <begin position="1"/>
        <end position="19"/>
    </location>
</feature>
<sequence>MSAALNVVFLLFLISSASSFTFPSPALHFKHSIQYVSTKYAGTVAIPSKQRSFREQPTALQAQYDDKKDGVAKKGGVGAVQVADEAQSLGLSLGAPSIRPKGGHYLTKGGVQITTHVTPLKFSTSSSPGTSHSEIETLIDSLDTQRGVLLQSSYEFPGRYARWSLGFLDPPLEISGTKNKCTIRALNSRGLILIPSVIKSMEELMSSGDIINIDETRENLTANTGDSLDSLPDTVEVTVAPTPEVGTFSEEERSRLPSLFSVVRSLISTFGYQSSDGQLGLYGAFGYDLTFQFEPIKFSQSRPTDQRDLLLYLPDEIVVVDQDKRDAWKIKYEFGVNGRSTEGMKRYGKNEEFQHYKGQVPFEPRDTKKGKFSNAVDLAKREFAVGNLFEAVISQTFREKLGKDTPPSLLFRRLRKRNPSPYGFLMNLGEQEYLVGASPEMFVRVEEVHNEELGRKAMRVETCPISGTVARGADALEDAKNIQAILSNKKEESELTMCTDVDRNDKSRICEAGSVKVIGRRQIEMYSRLIHTVDHVEGYLRKEFDALDAFLGHTWSVTVCGSPKAWATQFVENTENSSRAWYGGAVGLVGFDGNMNTGLTLRTVRVKDGIAEIRAGATLLYDSNPIAEEQETELKASAMIDAVVNAAEGSTEGDDSSTNSFEPQAKVGTGKDIFIIDHQDSFVHTLSNYFRQTGARVKTLRAGPETLALIESLTASGNKPDLVVLSPGPGNPTDFKLSDSMALLERLNIPAFGVCLGLQGMVEYYGGVLGVLGYPMHGKPSSVTLTNTLTPAKMFDELPQTFEVARYHSLHGLKDRMPSCLEVTALTDDGIVMGVQHKTKPYAAVQFHPESILTSPTHGLKIVENAIQFLRYGSPSDDDGSHSFAPPAKSGSEVVGELEKLSLPELISIAKSLPLVKKTWGTKSTLILALALHKHKSAQLKSGELVLENMLVTELLELKAALGVKGDGTPSARLKSTLVKTLKECLSAANSF</sequence>
<evidence type="ECO:0000256" key="7">
    <source>
        <dbReference type="SAM" id="SignalP"/>
    </source>
</evidence>
<gene>
    <name evidence="11" type="ORF">TrST_g13597</name>
</gene>
<dbReference type="InterPro" id="IPR006221">
    <property type="entry name" value="TrpG/PapA_dom"/>
</dbReference>
<evidence type="ECO:0000259" key="9">
    <source>
        <dbReference type="Pfam" id="PF00425"/>
    </source>
</evidence>
<dbReference type="Gene3D" id="3.60.120.10">
    <property type="entry name" value="Anthranilate synthase"/>
    <property type="match status" value="1"/>
</dbReference>
<evidence type="ECO:0000256" key="3">
    <source>
        <dbReference type="ARBA" id="ARBA00022909"/>
    </source>
</evidence>
<name>A0A9W6ZZ51_9STRA</name>
<dbReference type="NCBIfam" id="TIGR01815">
    <property type="entry name" value="TrpE-clade3"/>
    <property type="match status" value="1"/>
</dbReference>
<keyword evidence="7" id="KW-0732">Signal</keyword>
<dbReference type="NCBIfam" id="NF010081">
    <property type="entry name" value="PRK13566.1"/>
    <property type="match status" value="1"/>
</dbReference>
<dbReference type="Pfam" id="PF04715">
    <property type="entry name" value="Anth_synt_I_N"/>
    <property type="match status" value="1"/>
</dbReference>
<dbReference type="PANTHER" id="PTHR11236">
    <property type="entry name" value="AMINOBENZOATE/ANTHRANILATE SYNTHASE"/>
    <property type="match status" value="1"/>
</dbReference>
<dbReference type="OrthoDB" id="524799at2759"/>
<protein>
    <recommendedName>
        <fullName evidence="6">p-aminobenzoic acid synthase</fullName>
    </recommendedName>
    <alternativeName>
        <fullName evidence="5">Para-aminobenzoate synthase</fullName>
    </alternativeName>
</protein>
<feature type="domain" description="Glutamine amidotransferase" evidence="8">
    <location>
        <begin position="675"/>
        <end position="863"/>
    </location>
</feature>
<dbReference type="InterPro" id="IPR017926">
    <property type="entry name" value="GATASE"/>
</dbReference>
<feature type="chain" id="PRO_5040914441" description="p-aminobenzoic acid synthase" evidence="7">
    <location>
        <begin position="20"/>
        <end position="992"/>
    </location>
</feature>
<proteinExistence type="predicted"/>
<evidence type="ECO:0000259" key="8">
    <source>
        <dbReference type="Pfam" id="PF00117"/>
    </source>
</evidence>
<dbReference type="Pfam" id="PF00425">
    <property type="entry name" value="Chorismate_bind"/>
    <property type="match status" value="1"/>
</dbReference>
<dbReference type="InterPro" id="IPR029062">
    <property type="entry name" value="Class_I_gatase-like"/>
</dbReference>
<dbReference type="PANTHER" id="PTHR11236:SF9">
    <property type="entry name" value="ANTHRANILATE SYNTHASE COMPONENT 1"/>
    <property type="match status" value="1"/>
</dbReference>
<dbReference type="GO" id="GO:0046820">
    <property type="term" value="F:4-amino-4-deoxychorismate synthase activity"/>
    <property type="evidence" value="ECO:0007669"/>
    <property type="project" value="UniProtKB-EC"/>
</dbReference>
<feature type="domain" description="Anthranilate synthase component I N-terminal" evidence="10">
    <location>
        <begin position="139"/>
        <end position="325"/>
    </location>
</feature>
<reference evidence="12" key="1">
    <citation type="journal article" date="2023" name="Commun. Biol.">
        <title>Genome analysis of Parmales, the sister group of diatoms, reveals the evolutionary specialization of diatoms from phago-mixotrophs to photoautotrophs.</title>
        <authorList>
            <person name="Ban H."/>
            <person name="Sato S."/>
            <person name="Yoshikawa S."/>
            <person name="Yamada K."/>
            <person name="Nakamura Y."/>
            <person name="Ichinomiya M."/>
            <person name="Sato N."/>
            <person name="Blanc-Mathieu R."/>
            <person name="Endo H."/>
            <person name="Kuwata A."/>
            <person name="Ogata H."/>
        </authorList>
    </citation>
    <scope>NUCLEOTIDE SEQUENCE [LARGE SCALE GENOMIC DNA]</scope>
    <source>
        <strain evidence="12">NIES 3701</strain>
    </source>
</reference>
<dbReference type="Gene3D" id="3.40.50.880">
    <property type="match status" value="1"/>
</dbReference>
<dbReference type="SUPFAM" id="SSF52317">
    <property type="entry name" value="Class I glutamine amidotransferase-like"/>
    <property type="match status" value="1"/>
</dbReference>
<evidence type="ECO:0000256" key="5">
    <source>
        <dbReference type="ARBA" id="ARBA00031329"/>
    </source>
</evidence>
<dbReference type="SUPFAM" id="SSF56322">
    <property type="entry name" value="ADC synthase"/>
    <property type="match status" value="1"/>
</dbReference>
<evidence type="ECO:0000313" key="12">
    <source>
        <dbReference type="Proteomes" id="UP001165085"/>
    </source>
</evidence>
<comment type="pathway">
    <text evidence="2">Cofactor biosynthesis; tetrahydrofolate biosynthesis; 4-aminobenzoate from chorismate: step 1/2.</text>
</comment>
<dbReference type="InterPro" id="IPR019999">
    <property type="entry name" value="Anth_synth_I-like"/>
</dbReference>
<keyword evidence="4" id="KW-0315">Glutamine amidotransferase</keyword>
<feature type="domain" description="Chorismate-utilising enzyme C-terminal" evidence="9">
    <location>
        <begin position="371"/>
        <end position="635"/>
    </location>
</feature>
<comment type="catalytic activity">
    <reaction evidence="1">
        <text>chorismate + L-glutamine = 4-amino-4-deoxychorismate + L-glutamate</text>
        <dbReference type="Rhea" id="RHEA:11672"/>
        <dbReference type="ChEBI" id="CHEBI:29748"/>
        <dbReference type="ChEBI" id="CHEBI:29985"/>
        <dbReference type="ChEBI" id="CHEBI:58359"/>
        <dbReference type="ChEBI" id="CHEBI:58406"/>
        <dbReference type="EC" id="2.6.1.85"/>
    </reaction>
</comment>
<evidence type="ECO:0000256" key="1">
    <source>
        <dbReference type="ARBA" id="ARBA00001000"/>
    </source>
</evidence>
<dbReference type="PROSITE" id="PS51273">
    <property type="entry name" value="GATASE_TYPE_1"/>
    <property type="match status" value="1"/>
</dbReference>
<dbReference type="EMBL" id="BRXY01000078">
    <property type="protein sequence ID" value="GMH62571.1"/>
    <property type="molecule type" value="Genomic_DNA"/>
</dbReference>
<dbReference type="AlphaFoldDB" id="A0A9W6ZZ51"/>
<evidence type="ECO:0000256" key="2">
    <source>
        <dbReference type="ARBA" id="ARBA00005009"/>
    </source>
</evidence>
<dbReference type="GO" id="GO:0046656">
    <property type="term" value="P:folic acid biosynthetic process"/>
    <property type="evidence" value="ECO:0007669"/>
    <property type="project" value="UniProtKB-KW"/>
</dbReference>
<dbReference type="InterPro" id="IPR015890">
    <property type="entry name" value="Chorismate_C"/>
</dbReference>
<keyword evidence="3" id="KW-0289">Folate biosynthesis</keyword>
<dbReference type="Proteomes" id="UP001165085">
    <property type="component" value="Unassembled WGS sequence"/>
</dbReference>